<dbReference type="InterPro" id="IPR000847">
    <property type="entry name" value="LysR_HTH_N"/>
</dbReference>
<keyword evidence="7" id="KW-1185">Reference proteome</keyword>
<keyword evidence="4" id="KW-0804">Transcription</keyword>
<dbReference type="AlphaFoldDB" id="A0A0G3EK47"/>
<dbReference type="SUPFAM" id="SSF46785">
    <property type="entry name" value="Winged helix' DNA-binding domain"/>
    <property type="match status" value="1"/>
</dbReference>
<evidence type="ECO:0000256" key="3">
    <source>
        <dbReference type="ARBA" id="ARBA00023125"/>
    </source>
</evidence>
<dbReference type="SUPFAM" id="SSF53850">
    <property type="entry name" value="Periplasmic binding protein-like II"/>
    <property type="match status" value="1"/>
</dbReference>
<dbReference type="RefSeq" id="WP_047212866.1">
    <property type="nucleotide sequence ID" value="NZ_CP011568.3"/>
</dbReference>
<evidence type="ECO:0000256" key="4">
    <source>
        <dbReference type="ARBA" id="ARBA00023163"/>
    </source>
</evidence>
<dbReference type="PANTHER" id="PTHR30346:SF17">
    <property type="entry name" value="LYSR FAMILY TRANSCRIPTIONAL REGULATOR"/>
    <property type="match status" value="1"/>
</dbReference>
<protein>
    <submittedName>
        <fullName evidence="6">LysR family transcriptional regulator</fullName>
    </submittedName>
</protein>
<name>A0A0G3EK47_9BURK</name>
<evidence type="ECO:0000313" key="6">
    <source>
        <dbReference type="EMBL" id="AKJ67330.1"/>
    </source>
</evidence>
<feature type="domain" description="HTH lysR-type" evidence="5">
    <location>
        <begin position="1"/>
        <end position="58"/>
    </location>
</feature>
<evidence type="ECO:0000256" key="2">
    <source>
        <dbReference type="ARBA" id="ARBA00023015"/>
    </source>
</evidence>
<dbReference type="GO" id="GO:0032993">
    <property type="term" value="C:protein-DNA complex"/>
    <property type="evidence" value="ECO:0007669"/>
    <property type="project" value="TreeGrafter"/>
</dbReference>
<evidence type="ECO:0000256" key="1">
    <source>
        <dbReference type="ARBA" id="ARBA00009437"/>
    </source>
</evidence>
<evidence type="ECO:0000313" key="7">
    <source>
        <dbReference type="Proteomes" id="UP000036700"/>
    </source>
</evidence>
<dbReference type="Proteomes" id="UP000036700">
    <property type="component" value="Chromosome"/>
</dbReference>
<sequence length="298" mass="33030">MELRHLRYFVTVARELHFSRAAAKLNIGQPPLSMQIRALEQELGVTLFERTRRRVFLTDAGRIFLARAEAILADVESAAHQARSVTGCESGELRIGFTTSSPFTSLLQQVLSAYRKRFAQVTLTLHEMPSSLQVQAIEQRQLDIGLVRRPEHIGPAPSVQFSVLSNEALVLVLHRDHPLAGRRTVAVRELRAERFILHPRGSGTAIHHKIVQMCERAGYTPTIVQEARESTTIVALAATGLGISILPAAIQCIQIDGVRYVRLSDPDAVSPLLLARRQDDPSPLVRAFVELCAEHAAH</sequence>
<dbReference type="GO" id="GO:0003677">
    <property type="term" value="F:DNA binding"/>
    <property type="evidence" value="ECO:0007669"/>
    <property type="project" value="UniProtKB-KW"/>
</dbReference>
<dbReference type="Pfam" id="PF03466">
    <property type="entry name" value="LysR_substrate"/>
    <property type="match status" value="1"/>
</dbReference>
<dbReference type="STRING" id="445709.ABW99_02880"/>
<dbReference type="PATRIC" id="fig|445709.3.peg.623"/>
<keyword evidence="2" id="KW-0805">Transcription regulation</keyword>
<evidence type="ECO:0000259" key="5">
    <source>
        <dbReference type="PROSITE" id="PS50931"/>
    </source>
</evidence>
<dbReference type="PROSITE" id="PS50931">
    <property type="entry name" value="HTH_LYSR"/>
    <property type="match status" value="1"/>
</dbReference>
<dbReference type="FunFam" id="1.10.10.10:FF:000001">
    <property type="entry name" value="LysR family transcriptional regulator"/>
    <property type="match status" value="1"/>
</dbReference>
<dbReference type="Gene3D" id="3.40.190.10">
    <property type="entry name" value="Periplasmic binding protein-like II"/>
    <property type="match status" value="2"/>
</dbReference>
<comment type="similarity">
    <text evidence="1">Belongs to the LysR transcriptional regulatory family.</text>
</comment>
<dbReference type="InterPro" id="IPR036390">
    <property type="entry name" value="WH_DNA-bd_sf"/>
</dbReference>
<reference evidence="7" key="1">
    <citation type="submission" date="2015-06" db="EMBL/GenBank/DDBJ databases">
        <authorList>
            <person name="Lim Y.L."/>
            <person name="Ee R."/>
            <person name="Yong D."/>
            <person name="How K.Y."/>
            <person name="Yin W.F."/>
            <person name="Chan K.G."/>
        </authorList>
    </citation>
    <scope>NUCLEOTIDE SEQUENCE [LARGE SCALE GENOMIC DNA]</scope>
    <source>
        <strain evidence="7">DSM 25325</strain>
    </source>
</reference>
<dbReference type="Pfam" id="PF00126">
    <property type="entry name" value="HTH_1"/>
    <property type="match status" value="1"/>
</dbReference>
<dbReference type="KEGG" id="ptx:ABW99_02880"/>
<dbReference type="Gene3D" id="1.10.10.10">
    <property type="entry name" value="Winged helix-like DNA-binding domain superfamily/Winged helix DNA-binding domain"/>
    <property type="match status" value="1"/>
</dbReference>
<dbReference type="InterPro" id="IPR005119">
    <property type="entry name" value="LysR_subst-bd"/>
</dbReference>
<keyword evidence="3" id="KW-0238">DNA-binding</keyword>
<dbReference type="InterPro" id="IPR036388">
    <property type="entry name" value="WH-like_DNA-bd_sf"/>
</dbReference>
<organism evidence="6 7">
    <name type="scientific">Pandoraea thiooxydans</name>
    <dbReference type="NCBI Taxonomy" id="445709"/>
    <lineage>
        <taxon>Bacteria</taxon>
        <taxon>Pseudomonadati</taxon>
        <taxon>Pseudomonadota</taxon>
        <taxon>Betaproteobacteria</taxon>
        <taxon>Burkholderiales</taxon>
        <taxon>Burkholderiaceae</taxon>
        <taxon>Pandoraea</taxon>
    </lineage>
</organism>
<dbReference type="CDD" id="cd08414">
    <property type="entry name" value="PBP2_LTTR_aromatics_like"/>
    <property type="match status" value="1"/>
</dbReference>
<dbReference type="OrthoDB" id="5292387at2"/>
<gene>
    <name evidence="6" type="ORF">ABW99_02880</name>
</gene>
<accession>A0A0G3EK47</accession>
<dbReference type="EMBL" id="CP011568">
    <property type="protein sequence ID" value="AKJ67330.1"/>
    <property type="molecule type" value="Genomic_DNA"/>
</dbReference>
<dbReference type="PANTHER" id="PTHR30346">
    <property type="entry name" value="TRANSCRIPTIONAL DUAL REGULATOR HCAR-RELATED"/>
    <property type="match status" value="1"/>
</dbReference>
<dbReference type="PRINTS" id="PR00039">
    <property type="entry name" value="HTHLYSR"/>
</dbReference>
<proteinExistence type="inferred from homology"/>
<dbReference type="GO" id="GO:0003700">
    <property type="term" value="F:DNA-binding transcription factor activity"/>
    <property type="evidence" value="ECO:0007669"/>
    <property type="project" value="InterPro"/>
</dbReference>